<dbReference type="EMBL" id="KK033501">
    <property type="protein sequence ID" value="EXL66087.1"/>
    <property type="molecule type" value="Genomic_DNA"/>
</dbReference>
<reference evidence="1" key="2">
    <citation type="submission" date="2014-03" db="EMBL/GenBank/DDBJ databases">
        <title>The Genome Annotation of Fusarium oxysporum PHW808.</title>
        <authorList>
            <consortium name="The Broad Institute Genomics Platform"/>
            <person name="Ma L.-J."/>
            <person name="Corby-Kistler H."/>
            <person name="Broz K."/>
            <person name="Gale L.R."/>
            <person name="Jonkers W."/>
            <person name="O'Donnell K."/>
            <person name="Ploetz R."/>
            <person name="Steinberg C."/>
            <person name="Schwartz D.C."/>
            <person name="VanEtten H."/>
            <person name="Zhou S."/>
            <person name="Young S.K."/>
            <person name="Zeng Q."/>
            <person name="Gargeya S."/>
            <person name="Fitzgerald M."/>
            <person name="Abouelleil A."/>
            <person name="Alvarado L."/>
            <person name="Chapman S.B."/>
            <person name="Gainer-Dewar J."/>
            <person name="Goldberg J."/>
            <person name="Griggs A."/>
            <person name="Gujja S."/>
            <person name="Hansen M."/>
            <person name="Howarth C."/>
            <person name="Imamovic A."/>
            <person name="Ireland A."/>
            <person name="Larimer J."/>
            <person name="McCowan C."/>
            <person name="Murphy C."/>
            <person name="Pearson M."/>
            <person name="Poon T.W."/>
            <person name="Priest M."/>
            <person name="Roberts A."/>
            <person name="Saif S."/>
            <person name="Shea T."/>
            <person name="Sykes S."/>
            <person name="Wortman J."/>
            <person name="Nusbaum C."/>
            <person name="Birren B."/>
        </authorList>
    </citation>
    <scope>NUCLEOTIDE SEQUENCE</scope>
    <source>
        <strain evidence="1">54008</strain>
    </source>
</reference>
<gene>
    <name evidence="1" type="ORF">FOPG_17721</name>
</gene>
<name>X0GR31_FUSOX</name>
<evidence type="ECO:0000313" key="1">
    <source>
        <dbReference type="EMBL" id="EXL66087.1"/>
    </source>
</evidence>
<accession>X0GR31</accession>
<dbReference type="HOGENOM" id="CLU_2960879_0_0_1"/>
<organism evidence="1">
    <name type="scientific">Fusarium oxysporum f. sp. conglutinans race 2 54008</name>
    <dbReference type="NCBI Taxonomy" id="1089457"/>
    <lineage>
        <taxon>Eukaryota</taxon>
        <taxon>Fungi</taxon>
        <taxon>Dikarya</taxon>
        <taxon>Ascomycota</taxon>
        <taxon>Pezizomycotina</taxon>
        <taxon>Sordariomycetes</taxon>
        <taxon>Hypocreomycetidae</taxon>
        <taxon>Hypocreales</taxon>
        <taxon>Nectriaceae</taxon>
        <taxon>Fusarium</taxon>
        <taxon>Fusarium oxysporum species complex</taxon>
    </lineage>
</organism>
<protein>
    <submittedName>
        <fullName evidence="1">Uncharacterized protein</fullName>
    </submittedName>
</protein>
<dbReference type="Proteomes" id="UP000030676">
    <property type="component" value="Unassembled WGS sequence"/>
</dbReference>
<reference evidence="1" key="1">
    <citation type="submission" date="2011-11" db="EMBL/GenBank/DDBJ databases">
        <title>The Genome Sequence of Fusarium oxysporum PHW808.</title>
        <authorList>
            <consortium name="The Broad Institute Genome Sequencing Platform"/>
            <person name="Ma L.-J."/>
            <person name="Gale L.R."/>
            <person name="Schwartz D.C."/>
            <person name="Zhou S."/>
            <person name="Corby-Kistler H."/>
            <person name="Young S.K."/>
            <person name="Zeng Q."/>
            <person name="Gargeya S."/>
            <person name="Fitzgerald M."/>
            <person name="Haas B."/>
            <person name="Abouelleil A."/>
            <person name="Alvarado L."/>
            <person name="Arachchi H.M."/>
            <person name="Berlin A."/>
            <person name="Brown A."/>
            <person name="Chapman S.B."/>
            <person name="Chen Z."/>
            <person name="Dunbar C."/>
            <person name="Freedman E."/>
            <person name="Gearin G."/>
            <person name="Goldberg J."/>
            <person name="Griggs A."/>
            <person name="Gujja S."/>
            <person name="Heiman D."/>
            <person name="Howarth C."/>
            <person name="Larson L."/>
            <person name="Lui A."/>
            <person name="MacDonald P.J.P."/>
            <person name="Montmayeur A."/>
            <person name="Murphy C."/>
            <person name="Neiman D."/>
            <person name="Pearson M."/>
            <person name="Priest M."/>
            <person name="Roberts A."/>
            <person name="Saif S."/>
            <person name="Shea T."/>
            <person name="Shenoy N."/>
            <person name="Sisk P."/>
            <person name="Stolte C."/>
            <person name="Sykes S."/>
            <person name="Wortman J."/>
            <person name="Nusbaum C."/>
            <person name="Birren B."/>
        </authorList>
    </citation>
    <scope>NUCLEOTIDE SEQUENCE [LARGE SCALE GENOMIC DNA]</scope>
    <source>
        <strain evidence="1">54008</strain>
    </source>
</reference>
<sequence length="59" mass="6790">MTMTRINREYAVNPNQSKVLFQAAISTQHRCLKNGQSSKERLIQPGRTTFFHQSLKSPI</sequence>
<proteinExistence type="predicted"/>
<dbReference type="AlphaFoldDB" id="X0GR31"/>